<dbReference type="RefSeq" id="XP_014680213.1">
    <property type="nucleotide sequence ID" value="XM_014824727.1"/>
</dbReference>
<dbReference type="PIRSF" id="PIRSF500136">
    <property type="entry name" value="UDP_ManNAc_DH"/>
    <property type="match status" value="1"/>
</dbReference>
<keyword evidence="4" id="KW-1185">Reference proteome</keyword>
<dbReference type="PANTHER" id="PTHR43491">
    <property type="entry name" value="UDP-N-ACETYL-D-MANNOSAMINE DEHYDROGENASE"/>
    <property type="match status" value="1"/>
</dbReference>
<evidence type="ECO:0000313" key="4">
    <source>
        <dbReference type="Proteomes" id="UP000695022"/>
    </source>
</evidence>
<evidence type="ECO:0000313" key="5">
    <source>
        <dbReference type="RefSeq" id="XP_014680213.1"/>
    </source>
</evidence>
<dbReference type="SMART" id="SM00984">
    <property type="entry name" value="UDPG_MGDP_dh_C"/>
    <property type="match status" value="1"/>
</dbReference>
<feature type="domain" description="UDP-glucose/GDP-mannose dehydrogenase C-terminal" evidence="3">
    <location>
        <begin position="207"/>
        <end position="300"/>
    </location>
</feature>
<dbReference type="SUPFAM" id="SSF48179">
    <property type="entry name" value="6-phosphogluconate dehydrogenase C-terminal domain-like"/>
    <property type="match status" value="1"/>
</dbReference>
<dbReference type="Pfam" id="PF03720">
    <property type="entry name" value="UDPG_MGDP_dh_C"/>
    <property type="match status" value="1"/>
</dbReference>
<reference evidence="5" key="1">
    <citation type="submission" date="2025-08" db="UniProtKB">
        <authorList>
            <consortium name="RefSeq"/>
        </authorList>
    </citation>
    <scope>IDENTIFICATION</scope>
</reference>
<gene>
    <name evidence="5" type="primary">LOC106820184</name>
</gene>
<comment type="function">
    <text evidence="2">Involved in the biosynthesis of glycosaminoglycans; hyaluronan, chondroitin sulfate, and heparan sulfate.</text>
</comment>
<dbReference type="InterPro" id="IPR028359">
    <property type="entry name" value="UDP_ManNAc/GlcNAc_DH"/>
</dbReference>
<organism evidence="4 5">
    <name type="scientific">Priapulus caudatus</name>
    <name type="common">Priapulid worm</name>
    <dbReference type="NCBI Taxonomy" id="37621"/>
    <lineage>
        <taxon>Eukaryota</taxon>
        <taxon>Metazoa</taxon>
        <taxon>Ecdysozoa</taxon>
        <taxon>Scalidophora</taxon>
        <taxon>Priapulida</taxon>
        <taxon>Priapulimorpha</taxon>
        <taxon>Priapulimorphida</taxon>
        <taxon>Priapulidae</taxon>
        <taxon>Priapulus</taxon>
    </lineage>
</organism>
<dbReference type="Pfam" id="PF00984">
    <property type="entry name" value="UDPG_MGDP_dh"/>
    <property type="match status" value="1"/>
</dbReference>
<protein>
    <submittedName>
        <fullName evidence="5">UDP-N-acetyl-D-glucosamine 6-dehydrogenase-like</fullName>
    </submittedName>
</protein>
<dbReference type="PIRSF" id="PIRSF000124">
    <property type="entry name" value="UDPglc_GDPman_dh"/>
    <property type="match status" value="1"/>
</dbReference>
<dbReference type="InterPro" id="IPR014027">
    <property type="entry name" value="UDP-Glc/GDP-Man_DH_C"/>
</dbReference>
<dbReference type="Proteomes" id="UP000695022">
    <property type="component" value="Unplaced"/>
</dbReference>
<dbReference type="InterPro" id="IPR036220">
    <property type="entry name" value="UDP-Glc/GDP-Man_DH_C_sf"/>
</dbReference>
<evidence type="ECO:0000256" key="2">
    <source>
        <dbReference type="PIRNR" id="PIRNR000124"/>
    </source>
</evidence>
<proteinExistence type="inferred from homology"/>
<name>A0ABM1F6Z2_PRICU</name>
<dbReference type="NCBIfam" id="TIGR03026">
    <property type="entry name" value="NDP-sugDHase"/>
    <property type="match status" value="1"/>
</dbReference>
<accession>A0ABM1F6Z2</accession>
<comment type="similarity">
    <text evidence="1 2">Belongs to the UDP-glucose/GDP-mannose dehydrogenase family.</text>
</comment>
<dbReference type="InterPro" id="IPR008927">
    <property type="entry name" value="6-PGluconate_DH-like_C_sf"/>
</dbReference>
<dbReference type="GeneID" id="106820184"/>
<sequence length="326" mass="35983">MPYSRIKPSEQLLEEAQATKNFLRLMMLDQIADSAVILIFVPTPVDASGKIYHVGDVKKDLSPKFTRVDGDLRISQVALGSVTIMQSIRDAEAVKAMENTVRDVNIAFVNELAKISDVLDLDVVDIIDGMATKPFGKGPFYPGVGVGGHCIAVDPEWLKAASQKAGYMPEIINLARATNNGMPEYTVSILQNLLNDCGYPLKNTGIAILGVAYKRNVDDPRESPFYKVKSLLENKGANLHIYDSWYNKENTVESLKEAIENSRAILIITEHADILESLEKMDIANSSIEVVVDGRNCLDAELVNRWNILYRGIGRRSAADGRKAND</sequence>
<dbReference type="SUPFAM" id="SSF52413">
    <property type="entry name" value="UDP-glucose/GDP-mannose dehydrogenase C-terminal domain"/>
    <property type="match status" value="1"/>
</dbReference>
<dbReference type="Gene3D" id="3.40.50.720">
    <property type="entry name" value="NAD(P)-binding Rossmann-like Domain"/>
    <property type="match status" value="1"/>
</dbReference>
<dbReference type="PANTHER" id="PTHR43491:SF2">
    <property type="entry name" value="UDP-N-ACETYL-D-MANNOSAMINE DEHYDROGENASE"/>
    <property type="match status" value="1"/>
</dbReference>
<dbReference type="InterPro" id="IPR017476">
    <property type="entry name" value="UDP-Glc/GDP-Man"/>
</dbReference>
<evidence type="ECO:0000259" key="3">
    <source>
        <dbReference type="SMART" id="SM00984"/>
    </source>
</evidence>
<dbReference type="InterPro" id="IPR014026">
    <property type="entry name" value="UDP-Glc/GDP-Man_DH_dimer"/>
</dbReference>
<evidence type="ECO:0000256" key="1">
    <source>
        <dbReference type="ARBA" id="ARBA00006601"/>
    </source>
</evidence>